<evidence type="ECO:0000313" key="2">
    <source>
        <dbReference type="EMBL" id="PXX19197.1"/>
    </source>
</evidence>
<keyword evidence="1" id="KW-0472">Membrane</keyword>
<proteinExistence type="predicted"/>
<dbReference type="Proteomes" id="UP000247515">
    <property type="component" value="Unassembled WGS sequence"/>
</dbReference>
<comment type="caution">
    <text evidence="2">The sequence shown here is derived from an EMBL/GenBank/DDBJ whole genome shotgun (WGS) entry which is preliminary data.</text>
</comment>
<keyword evidence="1" id="KW-1133">Transmembrane helix</keyword>
<protein>
    <submittedName>
        <fullName evidence="2">Uncharacterized protein</fullName>
    </submittedName>
</protein>
<dbReference type="EMBL" id="QJJV01000003">
    <property type="protein sequence ID" value="PXX19197.1"/>
    <property type="molecule type" value="Genomic_DNA"/>
</dbReference>
<dbReference type="RefSeq" id="WP_234774843.1">
    <property type="nucleotide sequence ID" value="NZ_CAJMYD010000003.1"/>
</dbReference>
<gene>
    <name evidence="2" type="ORF">C7400_103188</name>
</gene>
<accession>A0ABX5MVL0</accession>
<evidence type="ECO:0000313" key="3">
    <source>
        <dbReference type="Proteomes" id="UP000247515"/>
    </source>
</evidence>
<sequence>MMKSLHEARERTMLAATGLAVGLAATAAGAGLWLRAIGNDSAANADVQSASVGAILLGVFVAICAGHEIWRNRARYAR</sequence>
<keyword evidence="3" id="KW-1185">Reference proteome</keyword>
<name>A0ABX5MVL0_9BURK</name>
<reference evidence="2 3" key="1">
    <citation type="submission" date="2018-05" db="EMBL/GenBank/DDBJ databases">
        <title>Genomic Encyclopedia of Type Strains, Phase IV (KMG-V): Genome sequencing to study the core and pangenomes of soil and plant-associated prokaryotes.</title>
        <authorList>
            <person name="Whitman W."/>
        </authorList>
    </citation>
    <scope>NUCLEOTIDE SEQUENCE [LARGE SCALE GENOMIC DNA]</scope>
    <source>
        <strain evidence="2 3">SIr-6563</strain>
    </source>
</reference>
<keyword evidence="1" id="KW-0812">Transmembrane</keyword>
<feature type="transmembrane region" description="Helical" evidence="1">
    <location>
        <begin position="53"/>
        <end position="70"/>
    </location>
</feature>
<organism evidence="2 3">
    <name type="scientific">Paraburkholderia tropica</name>
    <dbReference type="NCBI Taxonomy" id="92647"/>
    <lineage>
        <taxon>Bacteria</taxon>
        <taxon>Pseudomonadati</taxon>
        <taxon>Pseudomonadota</taxon>
        <taxon>Betaproteobacteria</taxon>
        <taxon>Burkholderiales</taxon>
        <taxon>Burkholderiaceae</taxon>
        <taxon>Paraburkholderia</taxon>
    </lineage>
</organism>
<evidence type="ECO:0000256" key="1">
    <source>
        <dbReference type="SAM" id="Phobius"/>
    </source>
</evidence>